<dbReference type="EMBL" id="ON641302">
    <property type="protein sequence ID" value="UVF31064.1"/>
    <property type="molecule type" value="Genomic_DNA"/>
</dbReference>
<accession>A0A976YD80</accession>
<sequence>MFQIPLYIIESYFV</sequence>
<name>A0A976YD80_9FABA</name>
<geneLocation type="chloroplast" evidence="1"/>
<gene>
    <name evidence="1" type="primary">infA</name>
</gene>
<keyword evidence="1" id="KW-0648">Protein biosynthesis</keyword>
<organism evidence="1">
    <name type="scientific">Genista tridentata subsp. tridentata</name>
    <dbReference type="NCBI Taxonomy" id="2942621"/>
    <lineage>
        <taxon>Eukaryota</taxon>
        <taxon>Viridiplantae</taxon>
        <taxon>Streptophyta</taxon>
        <taxon>Embryophyta</taxon>
        <taxon>Tracheophyta</taxon>
        <taxon>Spermatophyta</taxon>
        <taxon>Magnoliopsida</taxon>
        <taxon>eudicotyledons</taxon>
        <taxon>Gunneridae</taxon>
        <taxon>Pentapetalae</taxon>
        <taxon>rosids</taxon>
        <taxon>fabids</taxon>
        <taxon>Fabales</taxon>
        <taxon>Fabaceae</taxon>
        <taxon>Papilionoideae</taxon>
        <taxon>50 kb inversion clade</taxon>
        <taxon>genistoids sensu lato</taxon>
        <taxon>core genistoids</taxon>
        <taxon>Genisteae</taxon>
        <taxon>Genista</taxon>
    </lineage>
</organism>
<reference evidence="1" key="1">
    <citation type="submission" date="2022-05" db="EMBL/GenBank/DDBJ databases">
        <title>barcodingPTplants, DNA barcoding aromatic, medicinal, and condiment plants from Portugal.</title>
        <authorList>
            <person name="Leonardo I.C."/>
            <person name="Alberti A."/>
            <person name="Denoeud F."/>
            <person name="Barreto Crespo M.T."/>
            <person name="Capelo J."/>
            <person name="Gaspar F.B."/>
        </authorList>
    </citation>
    <scope>NUCLEOTIDE SEQUENCE</scope>
    <source>
        <strain evidence="1">BPTPS043</strain>
        <tissue evidence="1">Leaf material</tissue>
    </source>
</reference>
<keyword evidence="1" id="KW-0150">Chloroplast</keyword>
<protein>
    <submittedName>
        <fullName evidence="1">Translational initiation factor 1</fullName>
    </submittedName>
</protein>
<proteinExistence type="predicted"/>
<dbReference type="GO" id="GO:0003743">
    <property type="term" value="F:translation initiation factor activity"/>
    <property type="evidence" value="ECO:0007669"/>
    <property type="project" value="UniProtKB-KW"/>
</dbReference>
<evidence type="ECO:0000313" key="1">
    <source>
        <dbReference type="EMBL" id="UVF31064.1"/>
    </source>
</evidence>
<keyword evidence="1" id="KW-0396">Initiation factor</keyword>
<keyword evidence="1" id="KW-0934">Plastid</keyword>